<comment type="caution">
    <text evidence="1">The sequence shown here is derived from an EMBL/GenBank/DDBJ whole genome shotgun (WGS) entry which is preliminary data.</text>
</comment>
<name>A0A9P6ZEA1_9FUNG</name>
<sequence>MTEQHRLLNAVWVLKQQAERLQLQLSQIKREATCRICNQLNCQHNSWSLTISSSNRGIHVETSVKTLSDLEKFLKEGLASFDTQNTIRSCSDTGGRRMLSVTYPIMKIELLINDIFINIQQARTDLPLGLTFNATLDQQARLFKHLMLQNFFGCLGTLSPVLPIPVYYPKLSNDLDSLLTCALAGLIGYTTCNHVNLTGFSFTQRQLTEYCQSIAKKKLKEVLFEQEPTPEVCCALLFMSLSSILNLNGREAQTYSSLCWQIISRMKPIPPDNYDAVIQEQVRIRAFYLSRYYEFIFLKNSKITSDFTNAAIPIYHLPEPLACEMTDQTTYQSICCFRFIVRIFSSPSYINEKGGMIFGYFGGVVNHISSASIYALEQVLVQLLDTLPPELRIGNGPFEYTREEEVKCTIPFALRANAIYYVYWLNLQSKIMQSPQQNSGDAHVFRIGEDRALMIASVCLDTATKIYARLADVALCLVEAYWLAACLDIAKLISTTMNQPVQQRAKMDIAILSGLLKRKFGFGVGQQRRLLPKDDNDSMYSSHSQCSSVTSSHDSLCTEDTHHEIFSAPYFEQLKKIMGKYMVDNKIL</sequence>
<reference evidence="1 2" key="1">
    <citation type="journal article" date="2020" name="Microb. Genom.">
        <title>Genetic diversity of clinical and environmental Mucorales isolates obtained from an investigation of mucormycosis cases among solid organ transplant recipients.</title>
        <authorList>
            <person name="Nguyen M.H."/>
            <person name="Kaul D."/>
            <person name="Muto C."/>
            <person name="Cheng S.J."/>
            <person name="Richter R.A."/>
            <person name="Bruno V.M."/>
            <person name="Liu G."/>
            <person name="Beyhan S."/>
            <person name="Sundermann A.J."/>
            <person name="Mounaud S."/>
            <person name="Pasculle A.W."/>
            <person name="Nierman W.C."/>
            <person name="Driscoll E."/>
            <person name="Cumbie R."/>
            <person name="Clancy C.J."/>
            <person name="Dupont C.L."/>
        </authorList>
    </citation>
    <scope>NUCLEOTIDE SEQUENCE [LARGE SCALE GENOMIC DNA]</scope>
    <source>
        <strain evidence="1 2">GL24</strain>
    </source>
</reference>
<dbReference type="EMBL" id="JAANIU010000030">
    <property type="protein sequence ID" value="KAG1576092.1"/>
    <property type="molecule type" value="Genomic_DNA"/>
</dbReference>
<proteinExistence type="predicted"/>
<evidence type="ECO:0000313" key="1">
    <source>
        <dbReference type="EMBL" id="KAG1576092.1"/>
    </source>
</evidence>
<dbReference type="Proteomes" id="UP000740926">
    <property type="component" value="Unassembled WGS sequence"/>
</dbReference>
<keyword evidence="2" id="KW-1185">Reference proteome</keyword>
<organism evidence="1 2">
    <name type="scientific">Rhizopus delemar</name>
    <dbReference type="NCBI Taxonomy" id="936053"/>
    <lineage>
        <taxon>Eukaryota</taxon>
        <taxon>Fungi</taxon>
        <taxon>Fungi incertae sedis</taxon>
        <taxon>Mucoromycota</taxon>
        <taxon>Mucoromycotina</taxon>
        <taxon>Mucoromycetes</taxon>
        <taxon>Mucorales</taxon>
        <taxon>Mucorineae</taxon>
        <taxon>Rhizopodaceae</taxon>
        <taxon>Rhizopus</taxon>
    </lineage>
</organism>
<dbReference type="AlphaFoldDB" id="A0A9P6ZEA1"/>
<evidence type="ECO:0000313" key="2">
    <source>
        <dbReference type="Proteomes" id="UP000740926"/>
    </source>
</evidence>
<evidence type="ECO:0008006" key="3">
    <source>
        <dbReference type="Google" id="ProtNLM"/>
    </source>
</evidence>
<protein>
    <recommendedName>
        <fullName evidence="3">Transcription factor domain-containing protein</fullName>
    </recommendedName>
</protein>
<accession>A0A9P6ZEA1</accession>
<gene>
    <name evidence="1" type="ORF">G6F50_000499</name>
</gene>